<dbReference type="Proteomes" id="UP001269402">
    <property type="component" value="Unassembled WGS sequence"/>
</dbReference>
<sequence length="96" mass="10737">MTLDYPASDGTVFAIILLSVIVLFLVIVEIRELLFYKRNNWDFNSDSNVGFKMYNGDSTSGEDLTSNRTRVCYGTPFVILGFSILLASFAAIHLSM</sequence>
<comment type="caution">
    <text evidence="2">The sequence shown here is derived from an EMBL/GenBank/DDBJ whole genome shotgun (WGS) entry which is preliminary data.</text>
</comment>
<dbReference type="EMBL" id="JAVLSH010000005">
    <property type="protein sequence ID" value="MDR9760649.1"/>
    <property type="molecule type" value="Genomic_DNA"/>
</dbReference>
<evidence type="ECO:0000313" key="3">
    <source>
        <dbReference type="Proteomes" id="UP001269402"/>
    </source>
</evidence>
<protein>
    <submittedName>
        <fullName evidence="2">Uncharacterized protein</fullName>
    </submittedName>
</protein>
<evidence type="ECO:0000256" key="1">
    <source>
        <dbReference type="SAM" id="Phobius"/>
    </source>
</evidence>
<keyword evidence="1" id="KW-0472">Membrane</keyword>
<feature type="transmembrane region" description="Helical" evidence="1">
    <location>
        <begin position="12"/>
        <end position="30"/>
    </location>
</feature>
<evidence type="ECO:0000313" key="2">
    <source>
        <dbReference type="EMBL" id="MDR9760649.1"/>
    </source>
</evidence>
<feature type="transmembrane region" description="Helical" evidence="1">
    <location>
        <begin position="71"/>
        <end position="94"/>
    </location>
</feature>
<reference evidence="3" key="1">
    <citation type="submission" date="2023-07" db="EMBL/GenBank/DDBJ databases">
        <title>Genomic characterization of faba bean (Vicia faba) microsymbionts in Mexican soils.</title>
        <authorList>
            <person name="Rivera Orduna F.N."/>
            <person name="Guevara-Luna J."/>
            <person name="Yan J."/>
            <person name="Arroyo-Herrera I."/>
            <person name="Li Y."/>
            <person name="Vasquez-Murrieta M.S."/>
            <person name="Wang E.T."/>
        </authorList>
    </citation>
    <scope>NUCLEOTIDE SEQUENCE [LARGE SCALE GENOMIC DNA]</scope>
    <source>
        <strain evidence="3">CH6</strain>
    </source>
</reference>
<gene>
    <name evidence="2" type="ORF">RJJ37_13535</name>
</gene>
<dbReference type="RefSeq" id="WP_310807764.1">
    <property type="nucleotide sequence ID" value="NZ_JAVLSH010000005.1"/>
</dbReference>
<name>A0AAW8P3M6_9HYPH</name>
<proteinExistence type="predicted"/>
<keyword evidence="3" id="KW-1185">Reference proteome</keyword>
<keyword evidence="1" id="KW-0812">Transmembrane</keyword>
<accession>A0AAW8P3M6</accession>
<organism evidence="2 3">
    <name type="scientific">Rhizobium redzepovicii</name>
    <dbReference type="NCBI Taxonomy" id="2867518"/>
    <lineage>
        <taxon>Bacteria</taxon>
        <taxon>Pseudomonadati</taxon>
        <taxon>Pseudomonadota</taxon>
        <taxon>Alphaproteobacteria</taxon>
        <taxon>Hyphomicrobiales</taxon>
        <taxon>Rhizobiaceae</taxon>
        <taxon>Rhizobium/Agrobacterium group</taxon>
        <taxon>Rhizobium</taxon>
    </lineage>
</organism>
<keyword evidence="1" id="KW-1133">Transmembrane helix</keyword>
<dbReference type="AlphaFoldDB" id="A0AAW8P3M6"/>